<name>A0AA95MLH0_9BACI</name>
<dbReference type="RefSeq" id="WP_066088215.1">
    <property type="nucleotide sequence ID" value="NZ_CP126114.1"/>
</dbReference>
<keyword evidence="1" id="KW-0812">Transmembrane</keyword>
<keyword evidence="3" id="KW-1185">Reference proteome</keyword>
<evidence type="ECO:0000313" key="2">
    <source>
        <dbReference type="EMBL" id="WHY84055.1"/>
    </source>
</evidence>
<evidence type="ECO:0000313" key="3">
    <source>
        <dbReference type="Proteomes" id="UP001178288"/>
    </source>
</evidence>
<keyword evidence="1" id="KW-0472">Membrane</keyword>
<evidence type="ECO:0000256" key="1">
    <source>
        <dbReference type="SAM" id="Phobius"/>
    </source>
</evidence>
<gene>
    <name evidence="2" type="ORF">QNH39_15345</name>
</gene>
<organism evidence="2 3">
    <name type="scientific">Neobacillus novalis</name>
    <dbReference type="NCBI Taxonomy" id="220687"/>
    <lineage>
        <taxon>Bacteria</taxon>
        <taxon>Bacillati</taxon>
        <taxon>Bacillota</taxon>
        <taxon>Bacilli</taxon>
        <taxon>Bacillales</taxon>
        <taxon>Bacillaceae</taxon>
        <taxon>Neobacillus</taxon>
    </lineage>
</organism>
<dbReference type="AlphaFoldDB" id="A0AA95MLH0"/>
<dbReference type="Proteomes" id="UP001178288">
    <property type="component" value="Chromosome"/>
</dbReference>
<sequence length="105" mass="12339">MFQLLIFVLIAITLVLLSMFITGLMDQYKTEKEEKKSIVRDGILGYLDRTFGFGTVKIFKSFLDAEGNDGYLVYLSMHEWFKSPTYQWYEVYAVGNDFRHAETER</sequence>
<protein>
    <submittedName>
        <fullName evidence="2">Uncharacterized protein</fullName>
    </submittedName>
</protein>
<dbReference type="EMBL" id="CP126114">
    <property type="protein sequence ID" value="WHY84055.1"/>
    <property type="molecule type" value="Genomic_DNA"/>
</dbReference>
<accession>A0AA95MLH0</accession>
<proteinExistence type="predicted"/>
<feature type="transmembrane region" description="Helical" evidence="1">
    <location>
        <begin position="6"/>
        <end position="25"/>
    </location>
</feature>
<reference evidence="2" key="1">
    <citation type="submission" date="2023-05" db="EMBL/GenBank/DDBJ databases">
        <title>Comparative genomics of Bacillaceae isolates and their secondary metabolite potential.</title>
        <authorList>
            <person name="Song L."/>
            <person name="Nielsen L.J."/>
            <person name="Mohite O."/>
            <person name="Xu X."/>
            <person name="Weber T."/>
            <person name="Kovacs A.T."/>
        </authorList>
    </citation>
    <scope>NUCLEOTIDE SEQUENCE</scope>
    <source>
        <strain evidence="2">XLM17</strain>
    </source>
</reference>
<dbReference type="KEGG" id="nnv:QNH39_15345"/>
<keyword evidence="1" id="KW-1133">Transmembrane helix</keyword>